<dbReference type="Pfam" id="PF05913">
    <property type="entry name" value="MupG_C"/>
    <property type="match status" value="1"/>
</dbReference>
<accession>A0A0R1U9W9</accession>
<dbReference type="Proteomes" id="UP000051922">
    <property type="component" value="Unassembled WGS sequence"/>
</dbReference>
<comment type="caution">
    <text evidence="3">The sequence shown here is derived from an EMBL/GenBank/DDBJ whole genome shotgun (WGS) entry which is preliminary data.</text>
</comment>
<dbReference type="Pfam" id="PF19200">
    <property type="entry name" value="MupG_N"/>
    <property type="match status" value="1"/>
</dbReference>
<sequence length="372" mass="41222">MGIMRQLGIAVYPDHSSLDEIKEYLQQAHQVGYTRIFTSLLQLAGNDGEDNLVKFRAMIAAANELGFQTIVDINPTLFKELGVSYDHLDFFHELGVWGFRLDEGFTGKEEAQMTRNPFGLKVEINMSAGTNYLESIMSYHPDTDNLLGCHNFYPQAFTGLSDEYFDQYSRPYRQHNLHTAAFVSAPSAQLGPWPVSEGLPTMESDRNRPIATQVQHLLLTGMVDDVIIGNAFASVDELKAAAASFYAPVPQLTVDLIPDATETERAIVLDGIDGQHLYRGDASAYLLRSTLTRIKYGKVAIPARPVTGDFHRGDVIVVNDGYARYKGEMQIALTDFPNDGRRNVVGRITNADLPLLAGIKPWMAFRLVTAGA</sequence>
<dbReference type="PANTHER" id="PTHR38435">
    <property type="match status" value="1"/>
</dbReference>
<dbReference type="SUPFAM" id="SSF50891">
    <property type="entry name" value="Cyclophilin-like"/>
    <property type="match status" value="1"/>
</dbReference>
<dbReference type="InterPro" id="IPR013785">
    <property type="entry name" value="Aldolase_TIM"/>
</dbReference>
<evidence type="ECO:0000313" key="4">
    <source>
        <dbReference type="Proteomes" id="UP000051922"/>
    </source>
</evidence>
<dbReference type="STRING" id="1423783.FC50_GL000579"/>
<evidence type="ECO:0000259" key="2">
    <source>
        <dbReference type="Pfam" id="PF19200"/>
    </source>
</evidence>
<protein>
    <submittedName>
        <fullName evidence="3">Outer surface protein</fullName>
    </submittedName>
</protein>
<dbReference type="InterPro" id="IPR043894">
    <property type="entry name" value="MupG_C"/>
</dbReference>
<dbReference type="PATRIC" id="fig|1423783.4.peg.599"/>
<feature type="domain" description="6-phospho-N-acetylmuramidase N-terminal" evidence="2">
    <location>
        <begin position="7"/>
        <end position="241"/>
    </location>
</feature>
<dbReference type="SUPFAM" id="SSF51445">
    <property type="entry name" value="(Trans)glycosidases"/>
    <property type="match status" value="1"/>
</dbReference>
<evidence type="ECO:0000313" key="3">
    <source>
        <dbReference type="EMBL" id="KRL86619.1"/>
    </source>
</evidence>
<keyword evidence="4" id="KW-1185">Reference proteome</keyword>
<dbReference type="InterPro" id="IPR043797">
    <property type="entry name" value="MupG_N"/>
</dbReference>
<dbReference type="InterPro" id="IPR029000">
    <property type="entry name" value="Cyclophilin-like_dom_sf"/>
</dbReference>
<dbReference type="AlphaFoldDB" id="A0A0R1U9W9"/>
<proteinExistence type="predicted"/>
<organism evidence="3 4">
    <name type="scientific">Lacticaseibacillus pantheris DSM 15945 = JCM 12539 = NBRC 106106</name>
    <dbReference type="NCBI Taxonomy" id="1423783"/>
    <lineage>
        <taxon>Bacteria</taxon>
        <taxon>Bacillati</taxon>
        <taxon>Bacillota</taxon>
        <taxon>Bacilli</taxon>
        <taxon>Lactobacillales</taxon>
        <taxon>Lactobacillaceae</taxon>
        <taxon>Lacticaseibacillus</taxon>
    </lineage>
</organism>
<dbReference type="EMBL" id="AZFJ01000040">
    <property type="protein sequence ID" value="KRL86619.1"/>
    <property type="molecule type" value="Genomic_DNA"/>
</dbReference>
<feature type="domain" description="6-phospho-N-acetylmuramidase C-terminal" evidence="1">
    <location>
        <begin position="251"/>
        <end position="367"/>
    </location>
</feature>
<dbReference type="PANTHER" id="PTHR38435:SF1">
    <property type="entry name" value="DUF871 DOMAIN-CONTAINING PROTEIN"/>
    <property type="match status" value="1"/>
</dbReference>
<gene>
    <name evidence="3" type="ORF">FC50_GL000579</name>
</gene>
<reference evidence="3 4" key="1">
    <citation type="journal article" date="2015" name="Genome Announc.">
        <title>Expanding the biotechnology potential of lactobacilli through comparative genomics of 213 strains and associated genera.</title>
        <authorList>
            <person name="Sun Z."/>
            <person name="Harris H.M."/>
            <person name="McCann A."/>
            <person name="Guo C."/>
            <person name="Argimon S."/>
            <person name="Zhang W."/>
            <person name="Yang X."/>
            <person name="Jeffery I.B."/>
            <person name="Cooney J.C."/>
            <person name="Kagawa T.F."/>
            <person name="Liu W."/>
            <person name="Song Y."/>
            <person name="Salvetti E."/>
            <person name="Wrobel A."/>
            <person name="Rasinkangas P."/>
            <person name="Parkhill J."/>
            <person name="Rea M.C."/>
            <person name="O'Sullivan O."/>
            <person name="Ritari J."/>
            <person name="Douillard F.P."/>
            <person name="Paul Ross R."/>
            <person name="Yang R."/>
            <person name="Briner A.E."/>
            <person name="Felis G.E."/>
            <person name="de Vos W.M."/>
            <person name="Barrangou R."/>
            <person name="Klaenhammer T.R."/>
            <person name="Caufield P.W."/>
            <person name="Cui Y."/>
            <person name="Zhang H."/>
            <person name="O'Toole P.W."/>
        </authorList>
    </citation>
    <scope>NUCLEOTIDE SEQUENCE [LARGE SCALE GENOMIC DNA]</scope>
    <source>
        <strain evidence="3 4">DSM 15945</strain>
    </source>
</reference>
<dbReference type="Gene3D" id="2.40.100.10">
    <property type="entry name" value="Cyclophilin-like"/>
    <property type="match status" value="1"/>
</dbReference>
<dbReference type="InterPro" id="IPR008589">
    <property type="entry name" value="MupG"/>
</dbReference>
<name>A0A0R1U9W9_9LACO</name>
<dbReference type="InterPro" id="IPR017853">
    <property type="entry name" value="GH"/>
</dbReference>
<evidence type="ECO:0000259" key="1">
    <source>
        <dbReference type="Pfam" id="PF05913"/>
    </source>
</evidence>
<dbReference type="Gene3D" id="3.20.20.70">
    <property type="entry name" value="Aldolase class I"/>
    <property type="match status" value="1"/>
</dbReference>